<accession>A0ABC9BIF4</accession>
<dbReference type="Proteomes" id="UP001497457">
    <property type="component" value="Chromosome 25rd"/>
</dbReference>
<dbReference type="InterPro" id="IPR056423">
    <property type="entry name" value="BACK_BPM_SPOP"/>
</dbReference>
<evidence type="ECO:0000259" key="4">
    <source>
        <dbReference type="PROSITE" id="PS50097"/>
    </source>
</evidence>
<evidence type="ECO:0000256" key="3">
    <source>
        <dbReference type="SAM" id="MobiDB-lite"/>
    </source>
</evidence>
<protein>
    <recommendedName>
        <fullName evidence="4">BTB domain-containing protein</fullName>
    </recommendedName>
</protein>
<dbReference type="PROSITE" id="PS50097">
    <property type="entry name" value="BTB"/>
    <property type="match status" value="1"/>
</dbReference>
<reference evidence="7" key="1">
    <citation type="submission" date="2024-06" db="EMBL/GenBank/DDBJ databases">
        <authorList>
            <person name="Ryan C."/>
        </authorList>
    </citation>
    <scope>NUCLEOTIDE SEQUENCE [LARGE SCALE GENOMIC DNA]</scope>
</reference>
<keyword evidence="7" id="KW-1185">Reference proteome</keyword>
<dbReference type="InterPro" id="IPR045005">
    <property type="entry name" value="BPM1-6"/>
</dbReference>
<dbReference type="EMBL" id="OZ075136">
    <property type="protein sequence ID" value="CAL5001049.1"/>
    <property type="molecule type" value="Genomic_DNA"/>
</dbReference>
<dbReference type="SUPFAM" id="SSF49599">
    <property type="entry name" value="TRAF domain-like"/>
    <property type="match status" value="1"/>
</dbReference>
<dbReference type="PANTHER" id="PTHR26379">
    <property type="entry name" value="BTB/POZ AND MATH DOMAIN-CONTAINING PROTEIN 1"/>
    <property type="match status" value="1"/>
</dbReference>
<dbReference type="InterPro" id="IPR000210">
    <property type="entry name" value="BTB/POZ_dom"/>
</dbReference>
<sequence length="388" mass="43506">METKPTPTDEESSVEAGLHHRMTGVGDEASSSVSKRQRTSEPRAPHPLQTTTMMDSASAVVEFKVNYEQSKHLPAGQAIKSDDISVGGQVWRINFYPRGAYEIPGMSNDHFSIFLERQINADITAPIKSIFEVLLIDKDGAPVMISSKLPPPLQRYYGNYQWLASQNYMVKNYVKDGHIKFMFTITVLPDNPIPVPPSDIGKHIGTLLDSTDGMDVSFVVEGETFHAHRAVLAARSPVFRAELLGSMSEATMSCITLHDISPATFRAMLQFMYTDVLPEDEELVASELFTYSPTEIFEHLLVAADRFALDRMKLVCAQKLWENVSVDTVCDTLLCAEMYNCPELKDKCIGFVAEDRNFRKIVLTDSFMQLGQRFPPILEEVRRRVAGI</sequence>
<dbReference type="InterPro" id="IPR002083">
    <property type="entry name" value="MATH/TRAF_dom"/>
</dbReference>
<dbReference type="InterPro" id="IPR011333">
    <property type="entry name" value="SKP1/BTB/POZ_sf"/>
</dbReference>
<gene>
    <name evidence="5" type="ORF">URODEC1_LOCUS64532</name>
    <name evidence="6" type="ORF">URODEC1_LOCUS65176</name>
</gene>
<dbReference type="AlphaFoldDB" id="A0ABC9BIF4"/>
<dbReference type="Gene3D" id="3.30.710.10">
    <property type="entry name" value="Potassium Channel Kv1.1, Chain A"/>
    <property type="match status" value="1"/>
</dbReference>
<dbReference type="CDD" id="cd18280">
    <property type="entry name" value="BTB_POZ_BPM_plant"/>
    <property type="match status" value="1"/>
</dbReference>
<dbReference type="SUPFAM" id="SSF54695">
    <property type="entry name" value="POZ domain"/>
    <property type="match status" value="1"/>
</dbReference>
<name>A0ABC9BIF4_9POAL</name>
<dbReference type="Gene3D" id="2.60.210.10">
    <property type="entry name" value="Apoptosis, Tumor Necrosis Factor Receptor Associated Protein 2, Chain A"/>
    <property type="match status" value="1"/>
</dbReference>
<dbReference type="CDD" id="cd00121">
    <property type="entry name" value="MATH"/>
    <property type="match status" value="1"/>
</dbReference>
<dbReference type="SMART" id="SM00225">
    <property type="entry name" value="BTB"/>
    <property type="match status" value="1"/>
</dbReference>
<reference evidence="6 7" key="2">
    <citation type="submission" date="2024-10" db="EMBL/GenBank/DDBJ databases">
        <authorList>
            <person name="Ryan C."/>
        </authorList>
    </citation>
    <scope>NUCLEOTIDE SEQUENCE [LARGE SCALE GENOMIC DNA]</scope>
</reference>
<dbReference type="Pfam" id="PF00651">
    <property type="entry name" value="BTB"/>
    <property type="match status" value="1"/>
</dbReference>
<comment type="similarity">
    <text evidence="2">Belongs to the Tdpoz family.</text>
</comment>
<evidence type="ECO:0000313" key="7">
    <source>
        <dbReference type="Proteomes" id="UP001497457"/>
    </source>
</evidence>
<dbReference type="Proteomes" id="UP001497457">
    <property type="component" value="Chromosome 26rd"/>
</dbReference>
<comment type="pathway">
    <text evidence="1">Protein modification; protein ubiquitination.</text>
</comment>
<evidence type="ECO:0000256" key="1">
    <source>
        <dbReference type="ARBA" id="ARBA00004906"/>
    </source>
</evidence>
<feature type="domain" description="BTB" evidence="4">
    <location>
        <begin position="214"/>
        <end position="281"/>
    </location>
</feature>
<proteinExistence type="inferred from homology"/>
<organism evidence="6 7">
    <name type="scientific">Urochloa decumbens</name>
    <dbReference type="NCBI Taxonomy" id="240449"/>
    <lineage>
        <taxon>Eukaryota</taxon>
        <taxon>Viridiplantae</taxon>
        <taxon>Streptophyta</taxon>
        <taxon>Embryophyta</taxon>
        <taxon>Tracheophyta</taxon>
        <taxon>Spermatophyta</taxon>
        <taxon>Magnoliopsida</taxon>
        <taxon>Liliopsida</taxon>
        <taxon>Poales</taxon>
        <taxon>Poaceae</taxon>
        <taxon>PACMAD clade</taxon>
        <taxon>Panicoideae</taxon>
        <taxon>Panicodae</taxon>
        <taxon>Paniceae</taxon>
        <taxon>Melinidinae</taxon>
        <taxon>Urochloa</taxon>
    </lineage>
</organism>
<dbReference type="Pfam" id="PF24570">
    <property type="entry name" value="BACK_BPM_SPOP"/>
    <property type="match status" value="1"/>
</dbReference>
<dbReference type="EMBL" id="OZ075135">
    <property type="protein sequence ID" value="CAL4999809.1"/>
    <property type="molecule type" value="Genomic_DNA"/>
</dbReference>
<evidence type="ECO:0000313" key="6">
    <source>
        <dbReference type="EMBL" id="CAL5001049.1"/>
    </source>
</evidence>
<evidence type="ECO:0000313" key="5">
    <source>
        <dbReference type="EMBL" id="CAL4999809.1"/>
    </source>
</evidence>
<feature type="region of interest" description="Disordered" evidence="3">
    <location>
        <begin position="1"/>
        <end position="49"/>
    </location>
</feature>
<dbReference type="PANTHER" id="PTHR26379:SF369">
    <property type="entry name" value="BTB DOMAIN-CONTAINING PROTEIN"/>
    <property type="match status" value="1"/>
</dbReference>
<dbReference type="Gene3D" id="1.25.40.420">
    <property type="match status" value="1"/>
</dbReference>
<evidence type="ECO:0000256" key="2">
    <source>
        <dbReference type="ARBA" id="ARBA00010846"/>
    </source>
</evidence>
<dbReference type="InterPro" id="IPR008974">
    <property type="entry name" value="TRAF-like"/>
</dbReference>